<keyword evidence="4" id="KW-1185">Reference proteome</keyword>
<dbReference type="Proteomes" id="UP001151760">
    <property type="component" value="Unassembled WGS sequence"/>
</dbReference>
<sequence length="899" mass="101158">MHNNIMAASLRDRPLMLATGRYAQWRSRFLRYIDTRPNGDALRKCILEGTYTPSTVVILAVAVTDNSPAVPEQTTVETIMNMSPENKAHFESEKEAIHLILTGIGDEIYSTVDACQTAHEMWEAIERNNLTIDTMQVNVQFLQQLQPEWSRFVTIVKQQHKLDEVSYHKFFDILKQYQKEINEIRVERIAKNANPLAVVATAQPYQDPNYQAPKSHKSYAPTSKASLPTRSHATTRHKGKEIAKPITPPSELVSEEDNTDEEINEQELEAHYSYMAKIQEVPTADSGTNSEPLEQTELEKYKTFNDCIVDYEKLEHKLNETLGLLAQKDIDIKEGLKLKAYKISVVKEKYDELVKQSLLTKSHYEGLVKDKTKVITDLKLKEEKDIDKMISMEKKLKFLNEIVYKQSQSIQTIHMLAPKCLTFNGRPTFANPMCLKMAQSEIPCLYEIPHDQSNPANSLVPDREETLTLERESQEKLNKDLVKPYDYTKLNSLYEIFKPPTQEYLVQLAHANEIRKKIEIVDQASVKHSKDHYRLPTAHDIEILIKTCLMPLALKTQNDSFAFVHELKQEMHADLKYVESLEKEVDKLESDKAEFSNMYDMLLQEHSSDTQVFTMKMEILLEPTSNKLLDSNKDGDGDASFQLKSDSLPHAHAQTTKTYYKHQDSRIKKSQELKDKDFQPTPEDLALGTPSSKIIAKAKASQKRMASTSGATLSHVAKRTRSVLAQSSGSTTHPSLFVGDDDESDDDDACVEILLVTPLSSAVVIPSLENEVGSSAAPTTKDSRGKGVMVDDVAAPSAGASRSRPSSGPSPLFRDVSSDAINTDFFPFFCWSLLCHLSCGRCYSELRVSSGGVGRSILADDVPLSPGWKASLSKPEWDLLPITTNNLRIVSSGLKPPSR</sequence>
<reference evidence="3" key="1">
    <citation type="journal article" date="2022" name="Int. J. Mol. Sci.">
        <title>Draft Genome of Tanacetum Coccineum: Genomic Comparison of Closely Related Tanacetum-Family Plants.</title>
        <authorList>
            <person name="Yamashiro T."/>
            <person name="Shiraishi A."/>
            <person name="Nakayama K."/>
            <person name="Satake H."/>
        </authorList>
    </citation>
    <scope>NUCLEOTIDE SEQUENCE</scope>
</reference>
<dbReference type="EMBL" id="BQNB010018516">
    <property type="protein sequence ID" value="GJT75263.1"/>
    <property type="molecule type" value="Genomic_DNA"/>
</dbReference>
<reference evidence="3" key="2">
    <citation type="submission" date="2022-01" db="EMBL/GenBank/DDBJ databases">
        <authorList>
            <person name="Yamashiro T."/>
            <person name="Shiraishi A."/>
            <person name="Satake H."/>
            <person name="Nakayama K."/>
        </authorList>
    </citation>
    <scope>NUCLEOTIDE SEQUENCE</scope>
</reference>
<feature type="region of interest" description="Disordered" evidence="2">
    <location>
        <begin position="209"/>
        <end position="241"/>
    </location>
</feature>
<comment type="caution">
    <text evidence="3">The sequence shown here is derived from an EMBL/GenBank/DDBJ whole genome shotgun (WGS) entry which is preliminary data.</text>
</comment>
<protein>
    <recommendedName>
        <fullName evidence="5">Gag-Pol polyprotein</fullName>
    </recommendedName>
</protein>
<feature type="region of interest" description="Disordered" evidence="2">
    <location>
        <begin position="704"/>
        <end position="744"/>
    </location>
</feature>
<organism evidence="3 4">
    <name type="scientific">Tanacetum coccineum</name>
    <dbReference type="NCBI Taxonomy" id="301880"/>
    <lineage>
        <taxon>Eukaryota</taxon>
        <taxon>Viridiplantae</taxon>
        <taxon>Streptophyta</taxon>
        <taxon>Embryophyta</taxon>
        <taxon>Tracheophyta</taxon>
        <taxon>Spermatophyta</taxon>
        <taxon>Magnoliopsida</taxon>
        <taxon>eudicotyledons</taxon>
        <taxon>Gunneridae</taxon>
        <taxon>Pentapetalae</taxon>
        <taxon>asterids</taxon>
        <taxon>campanulids</taxon>
        <taxon>Asterales</taxon>
        <taxon>Asteraceae</taxon>
        <taxon>Asteroideae</taxon>
        <taxon>Anthemideae</taxon>
        <taxon>Anthemidinae</taxon>
        <taxon>Tanacetum</taxon>
    </lineage>
</organism>
<gene>
    <name evidence="3" type="ORF">Tco_1041988</name>
</gene>
<feature type="coiled-coil region" evidence="1">
    <location>
        <begin position="578"/>
        <end position="605"/>
    </location>
</feature>
<evidence type="ECO:0000256" key="2">
    <source>
        <dbReference type="SAM" id="MobiDB-lite"/>
    </source>
</evidence>
<name>A0ABQ5GKE1_9ASTR</name>
<proteinExistence type="predicted"/>
<evidence type="ECO:0000313" key="4">
    <source>
        <dbReference type="Proteomes" id="UP001151760"/>
    </source>
</evidence>
<accession>A0ABQ5GKE1</accession>
<keyword evidence="1" id="KW-0175">Coiled coil</keyword>
<feature type="compositionally biased region" description="Polar residues" evidence="2">
    <location>
        <begin position="220"/>
        <end position="232"/>
    </location>
</feature>
<feature type="compositionally biased region" description="Polar residues" evidence="2">
    <location>
        <begin position="723"/>
        <end position="734"/>
    </location>
</feature>
<feature type="compositionally biased region" description="Basic and acidic residues" evidence="2">
    <location>
        <begin position="661"/>
        <end position="678"/>
    </location>
</feature>
<evidence type="ECO:0000256" key="1">
    <source>
        <dbReference type="SAM" id="Coils"/>
    </source>
</evidence>
<evidence type="ECO:0008006" key="5">
    <source>
        <dbReference type="Google" id="ProtNLM"/>
    </source>
</evidence>
<evidence type="ECO:0000313" key="3">
    <source>
        <dbReference type="EMBL" id="GJT75263.1"/>
    </source>
</evidence>
<feature type="region of interest" description="Disordered" evidence="2">
    <location>
        <begin position="640"/>
        <end position="690"/>
    </location>
</feature>